<proteinExistence type="predicted"/>
<protein>
    <submittedName>
        <fullName evidence="4">Flavodoxin</fullName>
    </submittedName>
</protein>
<accession>A0A177GCI8</accession>
<dbReference type="Proteomes" id="UP000077349">
    <property type="component" value="Unassembled WGS sequence"/>
</dbReference>
<dbReference type="Gene3D" id="3.40.50.360">
    <property type="match status" value="1"/>
</dbReference>
<keyword evidence="1" id="KW-0285">Flavoprotein</keyword>
<name>A0A177GCI8_9PROT</name>
<dbReference type="STRING" id="178901.AmDm5_2911"/>
<dbReference type="AlphaFoldDB" id="A0A177GCI8"/>
<dbReference type="Pfam" id="PF12682">
    <property type="entry name" value="Flavodoxin_4"/>
    <property type="match status" value="1"/>
</dbReference>
<dbReference type="GO" id="GO:0010181">
    <property type="term" value="F:FMN binding"/>
    <property type="evidence" value="ECO:0007669"/>
    <property type="project" value="InterPro"/>
</dbReference>
<gene>
    <name evidence="4" type="ORF">Amal_02853</name>
</gene>
<feature type="domain" description="Flavodoxin-like" evidence="3">
    <location>
        <begin position="44"/>
        <end position="197"/>
    </location>
</feature>
<dbReference type="PANTHER" id="PTHR39201">
    <property type="entry name" value="EXPORTED PROTEIN-RELATED"/>
    <property type="match status" value="1"/>
</dbReference>
<dbReference type="PATRIC" id="fig|178901.16.peg.3038"/>
<evidence type="ECO:0000313" key="4">
    <source>
        <dbReference type="EMBL" id="OAG77075.1"/>
    </source>
</evidence>
<dbReference type="EMBL" id="LVHD01000018">
    <property type="protein sequence ID" value="OAG77075.1"/>
    <property type="molecule type" value="Genomic_DNA"/>
</dbReference>
<dbReference type="PROSITE" id="PS50902">
    <property type="entry name" value="FLAVODOXIN_LIKE"/>
    <property type="match status" value="1"/>
</dbReference>
<evidence type="ECO:0000256" key="2">
    <source>
        <dbReference type="ARBA" id="ARBA00022643"/>
    </source>
</evidence>
<evidence type="ECO:0000256" key="1">
    <source>
        <dbReference type="ARBA" id="ARBA00022630"/>
    </source>
</evidence>
<dbReference type="SUPFAM" id="SSF52218">
    <property type="entry name" value="Flavoproteins"/>
    <property type="match status" value="1"/>
</dbReference>
<comment type="caution">
    <text evidence="4">The sequence shown here is derived from an EMBL/GenBank/DDBJ whole genome shotgun (WGS) entry which is preliminary data.</text>
</comment>
<dbReference type="InterPro" id="IPR008254">
    <property type="entry name" value="Flavodoxin/NO_synth"/>
</dbReference>
<dbReference type="eggNOG" id="COG0716">
    <property type="taxonomic scope" value="Bacteria"/>
</dbReference>
<evidence type="ECO:0000259" key="3">
    <source>
        <dbReference type="PROSITE" id="PS50902"/>
    </source>
</evidence>
<evidence type="ECO:0000313" key="5">
    <source>
        <dbReference type="Proteomes" id="UP000077349"/>
    </source>
</evidence>
<reference evidence="4 5" key="1">
    <citation type="submission" date="2016-03" db="EMBL/GenBank/DDBJ databases">
        <title>Draft genome sequence of Acetobacter malorum CECT 7742, a strain isolated from strawberry vinegar.</title>
        <authorList>
            <person name="Sainz F."/>
            <person name="Mas A."/>
            <person name="Torija M.J."/>
        </authorList>
    </citation>
    <scope>NUCLEOTIDE SEQUENCE [LARGE SCALE GENOMIC DNA]</scope>
    <source>
        <strain evidence="4 5">CECT 7742</strain>
    </source>
</reference>
<organism evidence="4 5">
    <name type="scientific">Acetobacter malorum</name>
    <dbReference type="NCBI Taxonomy" id="178901"/>
    <lineage>
        <taxon>Bacteria</taxon>
        <taxon>Pseudomonadati</taxon>
        <taxon>Pseudomonadota</taxon>
        <taxon>Alphaproteobacteria</taxon>
        <taxon>Acetobacterales</taxon>
        <taxon>Acetobacteraceae</taxon>
        <taxon>Acetobacter</taxon>
    </lineage>
</organism>
<dbReference type="PANTHER" id="PTHR39201:SF1">
    <property type="entry name" value="FLAVODOXIN-LIKE DOMAIN-CONTAINING PROTEIN"/>
    <property type="match status" value="1"/>
</dbReference>
<sequence>MGQIRMSGFSRRVLIATSILISVMRGKCANARSKSLPFRSDTKILVAYFTRSGNTQVIAGTLHRNVGGEIFEIRPARPYPEDYEQTVAQAKQERDSGYEPPLAATVPDFNTYDTVFLGFPIWGETAPPVIRSFLHAHDWKGKILRPFITHGGYGVGNSLSVLASHASGATIEAPFAMEADQERRTLNKVRGWLNEIRHG</sequence>
<dbReference type="InterPro" id="IPR029039">
    <property type="entry name" value="Flavoprotein-like_sf"/>
</dbReference>
<keyword evidence="2" id="KW-0288">FMN</keyword>